<dbReference type="InterPro" id="IPR050336">
    <property type="entry name" value="Chromosome_partition/occlusion"/>
</dbReference>
<dbReference type="CDD" id="cd16393">
    <property type="entry name" value="SPO0J_N"/>
    <property type="match status" value="1"/>
</dbReference>
<sequence length="283" mass="32305">MSMGRGLDSFFKDAKEVKDILETKDQETNQVSLKEIFPNKNQPRKVFDQEELEGLAASIKEHGVLQPLILRKTQDGYQIIAGERRYRAAKLAGLDKVPVLVKDISDQQADAISLIENLQREDLNPIEEAQALKAMMETHKLTQQDLADLIGKNRSSIANLLRLLNLEKEVQGYLAQGDLTFSHGKLLLKIKDPKKQVAKARDIIKKGQTILETEENLDNKKPKSQEEKDIFIRDVEEQLTRCLGTKVRLKTQGRVKKIQIDYYNNDDLERIMEQMMGEGHEGL</sequence>
<dbReference type="GO" id="GO:0007059">
    <property type="term" value="P:chromosome segregation"/>
    <property type="evidence" value="ECO:0007669"/>
    <property type="project" value="UniProtKB-KW"/>
</dbReference>
<comment type="subcellular location">
    <subcellularLocation>
        <location evidence="1">Cytoplasm</location>
        <location evidence="1">Nucleoid</location>
    </subcellularLocation>
</comment>
<dbReference type="Pfam" id="PF17762">
    <property type="entry name" value="HTH_ParB"/>
    <property type="match status" value="1"/>
</dbReference>
<evidence type="ECO:0000256" key="2">
    <source>
        <dbReference type="ARBA" id="ARBA00006295"/>
    </source>
</evidence>
<dbReference type="GO" id="GO:0005694">
    <property type="term" value="C:chromosome"/>
    <property type="evidence" value="ECO:0007669"/>
    <property type="project" value="TreeGrafter"/>
</dbReference>
<dbReference type="InterPro" id="IPR003115">
    <property type="entry name" value="ParB_N"/>
</dbReference>
<dbReference type="InterPro" id="IPR001387">
    <property type="entry name" value="Cro/C1-type_HTH"/>
</dbReference>
<evidence type="ECO:0000256" key="1">
    <source>
        <dbReference type="ARBA" id="ARBA00004453"/>
    </source>
</evidence>
<reference evidence="6 7" key="1">
    <citation type="submission" date="2019-02" db="EMBL/GenBank/DDBJ databases">
        <authorList>
            <consortium name="Pathogen Informatics"/>
        </authorList>
    </citation>
    <scope>NUCLEOTIDE SEQUENCE [LARGE SCALE GENOMIC DNA]</scope>
    <source>
        <strain evidence="6 7">3012STDY7089603</strain>
    </source>
</reference>
<dbReference type="GO" id="GO:0003677">
    <property type="term" value="F:DNA binding"/>
    <property type="evidence" value="ECO:0007669"/>
    <property type="project" value="UniProtKB-KW"/>
</dbReference>
<accession>A0A8H2QZ29</accession>
<dbReference type="PANTHER" id="PTHR33375:SF1">
    <property type="entry name" value="CHROMOSOME-PARTITIONING PROTEIN PARB-RELATED"/>
    <property type="match status" value="1"/>
</dbReference>
<dbReference type="NCBIfam" id="TIGR00180">
    <property type="entry name" value="parB_part"/>
    <property type="match status" value="1"/>
</dbReference>
<dbReference type="GO" id="GO:0009295">
    <property type="term" value="C:nucleoid"/>
    <property type="evidence" value="ECO:0007669"/>
    <property type="project" value="UniProtKB-SubCell"/>
</dbReference>
<evidence type="ECO:0000256" key="4">
    <source>
        <dbReference type="ARBA" id="ARBA00023125"/>
    </source>
</evidence>
<dbReference type="Gene3D" id="3.90.1530.30">
    <property type="match status" value="1"/>
</dbReference>
<dbReference type="EMBL" id="CAACYI010000001">
    <property type="protein sequence ID" value="VFB17354.1"/>
    <property type="molecule type" value="Genomic_DNA"/>
</dbReference>
<dbReference type="PROSITE" id="PS50943">
    <property type="entry name" value="HTH_CROC1"/>
    <property type="match status" value="1"/>
</dbReference>
<gene>
    <name evidence="6" type="primary">parB</name>
    <name evidence="6" type="ORF">NCTC13150_01943</name>
</gene>
<evidence type="ECO:0000313" key="7">
    <source>
        <dbReference type="Proteomes" id="UP000377798"/>
    </source>
</evidence>
<evidence type="ECO:0000313" key="6">
    <source>
        <dbReference type="EMBL" id="VFB17354.1"/>
    </source>
</evidence>
<dbReference type="InterPro" id="IPR041468">
    <property type="entry name" value="HTH_ParB/Spo0J"/>
</dbReference>
<keyword evidence="4" id="KW-0238">DNA-binding</keyword>
<dbReference type="SMART" id="SM00470">
    <property type="entry name" value="ParB"/>
    <property type="match status" value="1"/>
</dbReference>
<dbReference type="Proteomes" id="UP000377798">
    <property type="component" value="Unassembled WGS sequence"/>
</dbReference>
<dbReference type="Pfam" id="PF02195">
    <property type="entry name" value="ParB_N"/>
    <property type="match status" value="1"/>
</dbReference>
<keyword evidence="3" id="KW-0159">Chromosome partition</keyword>
<evidence type="ECO:0000256" key="3">
    <source>
        <dbReference type="ARBA" id="ARBA00022829"/>
    </source>
</evidence>
<evidence type="ECO:0000259" key="5">
    <source>
        <dbReference type="PROSITE" id="PS50943"/>
    </source>
</evidence>
<dbReference type="InterPro" id="IPR004437">
    <property type="entry name" value="ParB/RepB/Spo0J"/>
</dbReference>
<organism evidence="6 7">
    <name type="scientific">Urinicoccus massiliensis</name>
    <dbReference type="NCBI Taxonomy" id="1723382"/>
    <lineage>
        <taxon>Bacteria</taxon>
        <taxon>Bacillati</taxon>
        <taxon>Bacillota</taxon>
        <taxon>Tissierellia</taxon>
        <taxon>Tissierellales</taxon>
        <taxon>Peptoniphilaceae</taxon>
        <taxon>Urinicoccus</taxon>
    </lineage>
</organism>
<dbReference type="SUPFAM" id="SSF110849">
    <property type="entry name" value="ParB/Sulfiredoxin"/>
    <property type="match status" value="1"/>
</dbReference>
<name>A0A8H2QZ29_9FIRM</name>
<dbReference type="InterPro" id="IPR057240">
    <property type="entry name" value="ParB_dimer_C"/>
</dbReference>
<keyword evidence="7" id="KW-1185">Reference proteome</keyword>
<comment type="caution">
    <text evidence="6">The sequence shown here is derived from an EMBL/GenBank/DDBJ whole genome shotgun (WGS) entry which is preliminary data.</text>
</comment>
<dbReference type="FunFam" id="1.10.10.2830:FF:000001">
    <property type="entry name" value="Chromosome partitioning protein ParB"/>
    <property type="match status" value="1"/>
</dbReference>
<dbReference type="CDD" id="cd00093">
    <property type="entry name" value="HTH_XRE"/>
    <property type="match status" value="1"/>
</dbReference>
<dbReference type="RefSeq" id="WP_072470084.1">
    <property type="nucleotide sequence ID" value="NZ_CAACYI010000001.1"/>
</dbReference>
<dbReference type="FunFam" id="3.90.1530.30:FF:000001">
    <property type="entry name" value="Chromosome partitioning protein ParB"/>
    <property type="match status" value="1"/>
</dbReference>
<feature type="domain" description="HTH cro/C1-type" evidence="5">
    <location>
        <begin position="132"/>
        <end position="162"/>
    </location>
</feature>
<comment type="similarity">
    <text evidence="2">Belongs to the ParB family.</text>
</comment>
<dbReference type="AlphaFoldDB" id="A0A8H2QZ29"/>
<protein>
    <submittedName>
        <fullName evidence="6">Probable chromosome-partitioning protein parB</fullName>
    </submittedName>
</protein>
<proteinExistence type="inferred from homology"/>
<dbReference type="Gene3D" id="1.10.10.2830">
    <property type="match status" value="1"/>
</dbReference>
<dbReference type="Pfam" id="PF23552">
    <property type="entry name" value="ParB_C"/>
    <property type="match status" value="1"/>
</dbReference>
<dbReference type="PANTHER" id="PTHR33375">
    <property type="entry name" value="CHROMOSOME-PARTITIONING PROTEIN PARB-RELATED"/>
    <property type="match status" value="1"/>
</dbReference>
<dbReference type="InterPro" id="IPR036086">
    <property type="entry name" value="ParB/Sulfiredoxin_sf"/>
</dbReference>
<dbReference type="GO" id="GO:0045881">
    <property type="term" value="P:positive regulation of sporulation resulting in formation of a cellular spore"/>
    <property type="evidence" value="ECO:0007669"/>
    <property type="project" value="TreeGrafter"/>
</dbReference>